<evidence type="ECO:0000256" key="1">
    <source>
        <dbReference type="ARBA" id="ARBA00001946"/>
    </source>
</evidence>
<organism evidence="5 6">
    <name type="scientific">Streptomyces edwardsiae</name>
    <dbReference type="NCBI Taxonomy" id="3075527"/>
    <lineage>
        <taxon>Bacteria</taxon>
        <taxon>Bacillati</taxon>
        <taxon>Actinomycetota</taxon>
        <taxon>Actinomycetes</taxon>
        <taxon>Kitasatosporales</taxon>
        <taxon>Streptomycetaceae</taxon>
        <taxon>Streptomyces</taxon>
    </lineage>
</organism>
<dbReference type="InterPro" id="IPR006439">
    <property type="entry name" value="HAD-SF_hydro_IA"/>
</dbReference>
<evidence type="ECO:0000256" key="4">
    <source>
        <dbReference type="ARBA" id="ARBA00022842"/>
    </source>
</evidence>
<name>A0ABU2QGT5_9ACTN</name>
<gene>
    <name evidence="5" type="ORF">RM528_12600</name>
</gene>
<keyword evidence="3" id="KW-0479">Metal-binding</keyword>
<dbReference type="Gene3D" id="1.10.150.240">
    <property type="entry name" value="Putative phosphatase, domain 2"/>
    <property type="match status" value="1"/>
</dbReference>
<evidence type="ECO:0000313" key="6">
    <source>
        <dbReference type="Proteomes" id="UP001180503"/>
    </source>
</evidence>
<keyword evidence="4" id="KW-0460">Magnesium</keyword>
<dbReference type="Pfam" id="PF00702">
    <property type="entry name" value="Hydrolase"/>
    <property type="match status" value="1"/>
</dbReference>
<comment type="caution">
    <text evidence="5">The sequence shown here is derived from an EMBL/GenBank/DDBJ whole genome shotgun (WGS) entry which is preliminary data.</text>
</comment>
<dbReference type="SUPFAM" id="SSF56784">
    <property type="entry name" value="HAD-like"/>
    <property type="match status" value="1"/>
</dbReference>
<evidence type="ECO:0000256" key="3">
    <source>
        <dbReference type="ARBA" id="ARBA00022723"/>
    </source>
</evidence>
<dbReference type="PANTHER" id="PTHR46193">
    <property type="entry name" value="6-PHOSPHOGLUCONATE PHOSPHATASE"/>
    <property type="match status" value="1"/>
</dbReference>
<dbReference type="NCBIfam" id="TIGR01509">
    <property type="entry name" value="HAD-SF-IA-v3"/>
    <property type="match status" value="1"/>
</dbReference>
<dbReference type="RefSeq" id="WP_030222523.1">
    <property type="nucleotide sequence ID" value="NZ_JAVRFB010000008.1"/>
</dbReference>
<dbReference type="Gene3D" id="3.40.50.1000">
    <property type="entry name" value="HAD superfamily/HAD-like"/>
    <property type="match status" value="1"/>
</dbReference>
<evidence type="ECO:0000256" key="2">
    <source>
        <dbReference type="ARBA" id="ARBA00006171"/>
    </source>
</evidence>
<dbReference type="InterPro" id="IPR036412">
    <property type="entry name" value="HAD-like_sf"/>
</dbReference>
<proteinExistence type="inferred from homology"/>
<sequence length="215" mass="23394">MTRFKLVIFDCDGVLVDSERISIEVDRTMLAQVGWLLTESDILERFLGRSHAHMVHEIERHLGRPLPAGWEDAYHAAINQAFEERLTAVDGVEQALGLIGTPTCVASSSTHERLRRTLGMAGLYHRFEGRVFSSTEVPRGKPAPDLFLHVARRLGAAPADCAVVEDSPAGVRAARAAGMTAFGYVGGVTPASWLARSGAEMFDDMRLLPGLLARG</sequence>
<reference evidence="6" key="1">
    <citation type="submission" date="2023-07" db="EMBL/GenBank/DDBJ databases">
        <title>30 novel species of actinomycetes from the DSMZ collection.</title>
        <authorList>
            <person name="Nouioui I."/>
        </authorList>
    </citation>
    <scope>NUCLEOTIDE SEQUENCE [LARGE SCALE GENOMIC DNA]</scope>
    <source>
        <strain evidence="6">DSM 41635</strain>
    </source>
</reference>
<dbReference type="SFLD" id="SFLDS00003">
    <property type="entry name" value="Haloacid_Dehalogenase"/>
    <property type="match status" value="1"/>
</dbReference>
<dbReference type="InterPro" id="IPR023198">
    <property type="entry name" value="PGP-like_dom2"/>
</dbReference>
<dbReference type="InterPro" id="IPR051600">
    <property type="entry name" value="Beta-PGM-like"/>
</dbReference>
<accession>A0ABU2QGT5</accession>
<dbReference type="SFLD" id="SFLDG01129">
    <property type="entry name" value="C1.5:_HAD__Beta-PGM__Phosphata"/>
    <property type="match status" value="1"/>
</dbReference>
<dbReference type="GO" id="GO:0016787">
    <property type="term" value="F:hydrolase activity"/>
    <property type="evidence" value="ECO:0007669"/>
    <property type="project" value="UniProtKB-KW"/>
</dbReference>
<comment type="cofactor">
    <cofactor evidence="1">
        <name>Mg(2+)</name>
        <dbReference type="ChEBI" id="CHEBI:18420"/>
    </cofactor>
</comment>
<protein>
    <submittedName>
        <fullName evidence="5">HAD-IA family hydrolase</fullName>
    </submittedName>
</protein>
<keyword evidence="5" id="KW-0378">Hydrolase</keyword>
<evidence type="ECO:0000313" key="5">
    <source>
        <dbReference type="EMBL" id="MDT0402695.1"/>
    </source>
</evidence>
<dbReference type="EMBL" id="JAVRFB010000008">
    <property type="protein sequence ID" value="MDT0402695.1"/>
    <property type="molecule type" value="Genomic_DNA"/>
</dbReference>
<dbReference type="InterPro" id="IPR023214">
    <property type="entry name" value="HAD_sf"/>
</dbReference>
<dbReference type="PANTHER" id="PTHR46193:SF10">
    <property type="entry name" value="6-PHOSPHOGLUCONATE PHOSPHATASE"/>
    <property type="match status" value="1"/>
</dbReference>
<dbReference type="Proteomes" id="UP001180503">
    <property type="component" value="Unassembled WGS sequence"/>
</dbReference>
<comment type="similarity">
    <text evidence="2">Belongs to the HAD-like hydrolase superfamily. CbbY/CbbZ/Gph/YieH family.</text>
</comment>